<keyword evidence="8" id="KW-0342">GTP-binding</keyword>
<dbReference type="PANTHER" id="PTHR11485">
    <property type="entry name" value="TRANSFERRIN"/>
    <property type="match status" value="1"/>
</dbReference>
<evidence type="ECO:0000256" key="9">
    <source>
        <dbReference type="ARBA" id="ARBA00023136"/>
    </source>
</evidence>
<evidence type="ECO:0000256" key="8">
    <source>
        <dbReference type="ARBA" id="ARBA00023134"/>
    </source>
</evidence>
<gene>
    <name evidence="12" type="ORF">G2W53_036054</name>
</gene>
<evidence type="ECO:0000256" key="6">
    <source>
        <dbReference type="ARBA" id="ARBA00022824"/>
    </source>
</evidence>
<comment type="caution">
    <text evidence="12">The sequence shown here is derived from an EMBL/GenBank/DDBJ whole genome shotgun (WGS) entry which is preliminary data.</text>
</comment>
<comment type="subcellular location">
    <subcellularLocation>
        <location evidence="1">Endoplasmic reticulum membrane</location>
        <topology evidence="1">Single-pass membrane protein</topology>
    </subcellularLocation>
</comment>
<dbReference type="GO" id="GO:0045047">
    <property type="term" value="P:protein targeting to ER"/>
    <property type="evidence" value="ECO:0007669"/>
    <property type="project" value="TreeGrafter"/>
</dbReference>
<organism evidence="12 13">
    <name type="scientific">Senna tora</name>
    <dbReference type="NCBI Taxonomy" id="362788"/>
    <lineage>
        <taxon>Eukaryota</taxon>
        <taxon>Viridiplantae</taxon>
        <taxon>Streptophyta</taxon>
        <taxon>Embryophyta</taxon>
        <taxon>Tracheophyta</taxon>
        <taxon>Spermatophyta</taxon>
        <taxon>Magnoliopsida</taxon>
        <taxon>eudicotyledons</taxon>
        <taxon>Gunneridae</taxon>
        <taxon>Pentapetalae</taxon>
        <taxon>rosids</taxon>
        <taxon>fabids</taxon>
        <taxon>Fabales</taxon>
        <taxon>Fabaceae</taxon>
        <taxon>Caesalpinioideae</taxon>
        <taxon>Cassia clade</taxon>
        <taxon>Senna</taxon>
    </lineage>
</organism>
<evidence type="ECO:0000256" key="7">
    <source>
        <dbReference type="ARBA" id="ARBA00022989"/>
    </source>
</evidence>
<keyword evidence="5" id="KW-0547">Nucleotide-binding</keyword>
<keyword evidence="4 11" id="KW-0812">Transmembrane</keyword>
<dbReference type="Pfam" id="PF09439">
    <property type="entry name" value="SRPRB"/>
    <property type="match status" value="1"/>
</dbReference>
<evidence type="ECO:0000256" key="3">
    <source>
        <dbReference type="ARBA" id="ARBA00020256"/>
    </source>
</evidence>
<evidence type="ECO:0000313" key="12">
    <source>
        <dbReference type="EMBL" id="KAF7809311.1"/>
    </source>
</evidence>
<evidence type="ECO:0000313" key="13">
    <source>
        <dbReference type="Proteomes" id="UP000634136"/>
    </source>
</evidence>
<keyword evidence="10 12" id="KW-0675">Receptor</keyword>
<evidence type="ECO:0000256" key="11">
    <source>
        <dbReference type="SAM" id="Phobius"/>
    </source>
</evidence>
<keyword evidence="9 11" id="KW-0472">Membrane</keyword>
<dbReference type="PANTHER" id="PTHR11485:SF34">
    <property type="entry name" value="SIGNAL RECOGNITION PARTICLE RECEPTOR SUBUNIT BETA"/>
    <property type="match status" value="1"/>
</dbReference>
<dbReference type="InterPro" id="IPR027417">
    <property type="entry name" value="P-loop_NTPase"/>
</dbReference>
<dbReference type="AlphaFoldDB" id="A0A834SU82"/>
<proteinExistence type="inferred from homology"/>
<dbReference type="PROSITE" id="PS51417">
    <property type="entry name" value="ARF"/>
    <property type="match status" value="1"/>
</dbReference>
<dbReference type="GO" id="GO:0005525">
    <property type="term" value="F:GTP binding"/>
    <property type="evidence" value="ECO:0007669"/>
    <property type="project" value="UniProtKB-KW"/>
</dbReference>
<dbReference type="EMBL" id="JAAIUW010000011">
    <property type="protein sequence ID" value="KAF7809311.1"/>
    <property type="molecule type" value="Genomic_DNA"/>
</dbReference>
<dbReference type="InterPro" id="IPR019009">
    <property type="entry name" value="SRP_receptor_beta_su"/>
</dbReference>
<keyword evidence="7 11" id="KW-1133">Transmembrane helix</keyword>
<dbReference type="Gene3D" id="3.40.50.300">
    <property type="entry name" value="P-loop containing nucleotide triphosphate hydrolases"/>
    <property type="match status" value="1"/>
</dbReference>
<keyword evidence="13" id="KW-1185">Reference proteome</keyword>
<keyword evidence="6" id="KW-0256">Endoplasmic reticulum</keyword>
<protein>
    <recommendedName>
        <fullName evidence="3">Signal recognition particle receptor subunit beta</fullName>
    </recommendedName>
</protein>
<accession>A0A834SU82</accession>
<sequence length="260" mass="29241">MDEFEQWKEQVVHWWNLGLEYLHQVPPTQLYAAAAVLAFTTFLLLLTVRLFKRAKSHTIVLTGLSGSGKTVLFYQLRDGSTHQGTVTSMEPNEGTFILHSETTKKGKIKPVHIVDIPGHSRLRPKLDEYLPKAAGIVFVVDALEFLPNCRAASEYLYDILTKGSVVKKKIPLLILCNKTDKVTAHSKEFIRRQIEKEIDKLRASRSAISDADIANEFTLGVAGEQFSFSQCYNEVTTAEASGLNGEISQLEQFIRKYVKP</sequence>
<comment type="similarity">
    <text evidence="2">Belongs to the SRP receptor beta subunit family.</text>
</comment>
<dbReference type="Proteomes" id="UP000634136">
    <property type="component" value="Unassembled WGS sequence"/>
</dbReference>
<dbReference type="OrthoDB" id="41266at2759"/>
<evidence type="ECO:0000256" key="4">
    <source>
        <dbReference type="ARBA" id="ARBA00022692"/>
    </source>
</evidence>
<evidence type="ECO:0000256" key="2">
    <source>
        <dbReference type="ARBA" id="ARBA00005619"/>
    </source>
</evidence>
<dbReference type="SUPFAM" id="SSF52540">
    <property type="entry name" value="P-loop containing nucleoside triphosphate hydrolases"/>
    <property type="match status" value="1"/>
</dbReference>
<feature type="transmembrane region" description="Helical" evidence="11">
    <location>
        <begin position="30"/>
        <end position="51"/>
    </location>
</feature>
<evidence type="ECO:0000256" key="1">
    <source>
        <dbReference type="ARBA" id="ARBA00004389"/>
    </source>
</evidence>
<dbReference type="CDD" id="cd04105">
    <property type="entry name" value="SR_beta"/>
    <property type="match status" value="1"/>
</dbReference>
<dbReference type="GO" id="GO:0005785">
    <property type="term" value="C:signal recognition particle receptor complex"/>
    <property type="evidence" value="ECO:0007669"/>
    <property type="project" value="TreeGrafter"/>
</dbReference>
<evidence type="ECO:0000256" key="5">
    <source>
        <dbReference type="ARBA" id="ARBA00022741"/>
    </source>
</evidence>
<reference evidence="12" key="1">
    <citation type="submission" date="2020-09" db="EMBL/GenBank/DDBJ databases">
        <title>Genome-Enabled Discovery of Anthraquinone Biosynthesis in Senna tora.</title>
        <authorList>
            <person name="Kang S.-H."/>
            <person name="Pandey R.P."/>
            <person name="Lee C.-M."/>
            <person name="Sim J.-S."/>
            <person name="Jeong J.-T."/>
            <person name="Choi B.-S."/>
            <person name="Jung M."/>
            <person name="Ginzburg D."/>
            <person name="Zhao K."/>
            <person name="Won S.Y."/>
            <person name="Oh T.-J."/>
            <person name="Yu Y."/>
            <person name="Kim N.-H."/>
            <person name="Lee O.R."/>
            <person name="Lee T.-H."/>
            <person name="Bashyal P."/>
            <person name="Kim T.-S."/>
            <person name="Lee W.-H."/>
            <person name="Kawkins C."/>
            <person name="Kim C.-K."/>
            <person name="Kim J.S."/>
            <person name="Ahn B.O."/>
            <person name="Rhee S.Y."/>
            <person name="Sohng J.K."/>
        </authorList>
    </citation>
    <scope>NUCLEOTIDE SEQUENCE</scope>
    <source>
        <tissue evidence="12">Leaf</tissue>
    </source>
</reference>
<name>A0A834SU82_9FABA</name>
<evidence type="ECO:0000256" key="10">
    <source>
        <dbReference type="ARBA" id="ARBA00023170"/>
    </source>
</evidence>